<sequence>MNDPMLTYSLVASPLTGSGTGGPKKLALTVEPGKSSAEQQIACEAIMIAVPIGTSEHDLTDHPETIKMNQAGGLEPRHGGGWLPQAQMNDASTYMIYTWKPQFQTGLLDATWNLRLELNHIQVNVTSTAVEIFIAEETTAKSSGDEATYKVTRGDLQTGTFHPSDMLSVFQPLP</sequence>
<comment type="caution">
    <text evidence="1">The sequence shown here is derived from an EMBL/GenBank/DDBJ whole genome shotgun (WGS) entry which is preliminary data.</text>
</comment>
<dbReference type="RefSeq" id="WP_215917187.1">
    <property type="nucleotide sequence ID" value="NZ_JAHKNI010000003.1"/>
</dbReference>
<keyword evidence="2" id="KW-1185">Reference proteome</keyword>
<evidence type="ECO:0000313" key="2">
    <source>
        <dbReference type="Proteomes" id="UP000733379"/>
    </source>
</evidence>
<protein>
    <submittedName>
        <fullName evidence="1">Uncharacterized protein</fullName>
    </submittedName>
</protein>
<dbReference type="Proteomes" id="UP000733379">
    <property type="component" value="Unassembled WGS sequence"/>
</dbReference>
<accession>A0ABS6AWA2</accession>
<dbReference type="EMBL" id="JAHKNI010000003">
    <property type="protein sequence ID" value="MBU3062330.1"/>
    <property type="molecule type" value="Genomic_DNA"/>
</dbReference>
<evidence type="ECO:0000313" key="1">
    <source>
        <dbReference type="EMBL" id="MBU3062330.1"/>
    </source>
</evidence>
<gene>
    <name evidence="1" type="ORF">KO481_12435</name>
</gene>
<name>A0ABS6AWA2_9NOCA</name>
<proteinExistence type="predicted"/>
<organism evidence="1 2">
    <name type="scientific">Nocardia albiluteola</name>
    <dbReference type="NCBI Taxonomy" id="2842303"/>
    <lineage>
        <taxon>Bacteria</taxon>
        <taxon>Bacillati</taxon>
        <taxon>Actinomycetota</taxon>
        <taxon>Actinomycetes</taxon>
        <taxon>Mycobacteriales</taxon>
        <taxon>Nocardiaceae</taxon>
        <taxon>Nocardia</taxon>
    </lineage>
</organism>
<reference evidence="1 2" key="1">
    <citation type="submission" date="2021-06" db="EMBL/GenBank/DDBJ databases">
        <title>Actinomycetes sequencing.</title>
        <authorList>
            <person name="Shan Q."/>
        </authorList>
    </citation>
    <scope>NUCLEOTIDE SEQUENCE [LARGE SCALE GENOMIC DNA]</scope>
    <source>
        <strain evidence="1 2">NEAU-G5</strain>
    </source>
</reference>